<keyword evidence="1 8" id="KW-0436">Ligase</keyword>
<dbReference type="PANTHER" id="PTHR12835:SF5">
    <property type="entry name" value="BIOTIN--PROTEIN LIGASE"/>
    <property type="match status" value="1"/>
</dbReference>
<dbReference type="Proteomes" id="UP001361239">
    <property type="component" value="Unassembled WGS sequence"/>
</dbReference>
<evidence type="ECO:0000256" key="6">
    <source>
        <dbReference type="ARBA" id="ARBA00047846"/>
    </source>
</evidence>
<dbReference type="InterPro" id="IPR045864">
    <property type="entry name" value="aa-tRNA-synth_II/BPL/LPL"/>
</dbReference>
<evidence type="ECO:0000256" key="5">
    <source>
        <dbReference type="ARBA" id="ARBA00024227"/>
    </source>
</evidence>
<dbReference type="InterPro" id="IPR004143">
    <property type="entry name" value="BPL_LPL_catalytic"/>
</dbReference>
<name>A0ABU8RST3_9SPHN</name>
<dbReference type="Pfam" id="PF03099">
    <property type="entry name" value="BPL_LplA_LipB"/>
    <property type="match status" value="1"/>
</dbReference>
<dbReference type="Pfam" id="PF02237">
    <property type="entry name" value="BPL_C"/>
    <property type="match status" value="1"/>
</dbReference>
<evidence type="ECO:0000313" key="8">
    <source>
        <dbReference type="EMBL" id="MEJ5976029.1"/>
    </source>
</evidence>
<keyword evidence="4" id="KW-0092">Biotin</keyword>
<feature type="domain" description="BPL/LPL catalytic" evidence="7">
    <location>
        <begin position="1"/>
        <end position="171"/>
    </location>
</feature>
<dbReference type="SUPFAM" id="SSF50037">
    <property type="entry name" value="C-terminal domain of transcriptional repressors"/>
    <property type="match status" value="1"/>
</dbReference>
<keyword evidence="2" id="KW-0547">Nucleotide-binding</keyword>
<dbReference type="Gene3D" id="2.30.30.100">
    <property type="match status" value="1"/>
</dbReference>
<accession>A0ABU8RST3</accession>
<dbReference type="Gene3D" id="3.30.930.10">
    <property type="entry name" value="Bira Bifunctional Protein, Domain 2"/>
    <property type="match status" value="1"/>
</dbReference>
<evidence type="ECO:0000256" key="4">
    <source>
        <dbReference type="ARBA" id="ARBA00023267"/>
    </source>
</evidence>
<evidence type="ECO:0000256" key="1">
    <source>
        <dbReference type="ARBA" id="ARBA00022598"/>
    </source>
</evidence>
<dbReference type="InterPro" id="IPR004408">
    <property type="entry name" value="Biotin_CoA_COase_ligase"/>
</dbReference>
<protein>
    <recommendedName>
        <fullName evidence="5">biotin--[biotin carboxyl-carrier protein] ligase</fullName>
        <ecNumber evidence="5">6.3.4.15</ecNumber>
    </recommendedName>
</protein>
<keyword evidence="3" id="KW-0067">ATP-binding</keyword>
<dbReference type="NCBIfam" id="TIGR00121">
    <property type="entry name" value="birA_ligase"/>
    <property type="match status" value="1"/>
</dbReference>
<gene>
    <name evidence="8" type="ORF">WG901_05250</name>
</gene>
<dbReference type="GO" id="GO:0004077">
    <property type="term" value="F:biotin--[biotin carboxyl-carrier protein] ligase activity"/>
    <property type="evidence" value="ECO:0007669"/>
    <property type="project" value="UniProtKB-EC"/>
</dbReference>
<dbReference type="SUPFAM" id="SSF55681">
    <property type="entry name" value="Class II aaRS and biotin synthetases"/>
    <property type="match status" value="1"/>
</dbReference>
<reference evidence="8 9" key="1">
    <citation type="submission" date="2024-03" db="EMBL/GenBank/DDBJ databases">
        <authorList>
            <person name="Jo J.-H."/>
        </authorList>
    </citation>
    <scope>NUCLEOTIDE SEQUENCE [LARGE SCALE GENOMIC DNA]</scope>
    <source>
        <strain evidence="8 9">PS1R-30</strain>
    </source>
</reference>
<dbReference type="RefSeq" id="WP_339585952.1">
    <property type="nucleotide sequence ID" value="NZ_JBBHJZ010000001.1"/>
</dbReference>
<evidence type="ECO:0000256" key="2">
    <source>
        <dbReference type="ARBA" id="ARBA00022741"/>
    </source>
</evidence>
<comment type="catalytic activity">
    <reaction evidence="6">
        <text>biotin + L-lysyl-[protein] + ATP = N(6)-biotinyl-L-lysyl-[protein] + AMP + diphosphate + H(+)</text>
        <dbReference type="Rhea" id="RHEA:11756"/>
        <dbReference type="Rhea" id="RHEA-COMP:9752"/>
        <dbReference type="Rhea" id="RHEA-COMP:10505"/>
        <dbReference type="ChEBI" id="CHEBI:15378"/>
        <dbReference type="ChEBI" id="CHEBI:29969"/>
        <dbReference type="ChEBI" id="CHEBI:30616"/>
        <dbReference type="ChEBI" id="CHEBI:33019"/>
        <dbReference type="ChEBI" id="CHEBI:57586"/>
        <dbReference type="ChEBI" id="CHEBI:83144"/>
        <dbReference type="ChEBI" id="CHEBI:456215"/>
        <dbReference type="EC" id="6.3.4.15"/>
    </reaction>
</comment>
<evidence type="ECO:0000313" key="9">
    <source>
        <dbReference type="Proteomes" id="UP001361239"/>
    </source>
</evidence>
<organism evidence="8 9">
    <name type="scientific">Novosphingobium anseongense</name>
    <dbReference type="NCBI Taxonomy" id="3133436"/>
    <lineage>
        <taxon>Bacteria</taxon>
        <taxon>Pseudomonadati</taxon>
        <taxon>Pseudomonadota</taxon>
        <taxon>Alphaproteobacteria</taxon>
        <taxon>Sphingomonadales</taxon>
        <taxon>Sphingomonadaceae</taxon>
        <taxon>Novosphingobium</taxon>
    </lineage>
</organism>
<keyword evidence="9" id="KW-1185">Reference proteome</keyword>
<proteinExistence type="predicted"/>
<dbReference type="PROSITE" id="PS51733">
    <property type="entry name" value="BPL_LPL_CATALYTIC"/>
    <property type="match status" value="1"/>
</dbReference>
<sequence length="235" mass="24795">MIHTLAETGSTNADLAARLRASESVAEGDWLVADRQTAGKGRQGREWLDGAGNFMGSTVVHLRFGDPEPASLALLVGLAVHEAVTPLLNDGLSATLKWPNDLLIGRAKLAGILLERVNDSVIIGVGVNLAQAPEVPDRETVALQGVDRDAFAADLAREFAAELERWRNFGLAPIVQRWLAAAHPLGTPLTVGEPGEEGLIGAFAGLAEDGALLLRLADGRTRAIHAGEVRLTPDS</sequence>
<dbReference type="InterPro" id="IPR003142">
    <property type="entry name" value="BPL_C"/>
</dbReference>
<dbReference type="CDD" id="cd16442">
    <property type="entry name" value="BPL"/>
    <property type="match status" value="1"/>
</dbReference>
<comment type="caution">
    <text evidence="8">The sequence shown here is derived from an EMBL/GenBank/DDBJ whole genome shotgun (WGS) entry which is preliminary data.</text>
</comment>
<dbReference type="EC" id="6.3.4.15" evidence="5"/>
<evidence type="ECO:0000256" key="3">
    <source>
        <dbReference type="ARBA" id="ARBA00022840"/>
    </source>
</evidence>
<dbReference type="InterPro" id="IPR008988">
    <property type="entry name" value="Transcriptional_repressor_C"/>
</dbReference>
<evidence type="ECO:0000259" key="7">
    <source>
        <dbReference type="PROSITE" id="PS51733"/>
    </source>
</evidence>
<dbReference type="EMBL" id="JBBHJZ010000001">
    <property type="protein sequence ID" value="MEJ5976029.1"/>
    <property type="molecule type" value="Genomic_DNA"/>
</dbReference>
<dbReference type="PANTHER" id="PTHR12835">
    <property type="entry name" value="BIOTIN PROTEIN LIGASE"/>
    <property type="match status" value="1"/>
</dbReference>